<dbReference type="EMBL" id="CAMKVN010000675">
    <property type="protein sequence ID" value="CAI2170245.1"/>
    <property type="molecule type" value="Genomic_DNA"/>
</dbReference>
<name>A0A9W4SI29_9GLOM</name>
<sequence>MRIENVSPDIARIYFVDDGMPVPNNIAVKETTRDVALRIAAMGRGCFPITCNSIPVKALVQLTQVFQNEQEEVATPP</sequence>
<organism evidence="1 2">
    <name type="scientific">Funneliformis geosporum</name>
    <dbReference type="NCBI Taxonomy" id="1117311"/>
    <lineage>
        <taxon>Eukaryota</taxon>
        <taxon>Fungi</taxon>
        <taxon>Fungi incertae sedis</taxon>
        <taxon>Mucoromycota</taxon>
        <taxon>Glomeromycotina</taxon>
        <taxon>Glomeromycetes</taxon>
        <taxon>Glomerales</taxon>
        <taxon>Glomeraceae</taxon>
        <taxon>Funneliformis</taxon>
    </lineage>
</organism>
<accession>A0A9W4SI29</accession>
<comment type="caution">
    <text evidence="1">The sequence shown here is derived from an EMBL/GenBank/DDBJ whole genome shotgun (WGS) entry which is preliminary data.</text>
</comment>
<dbReference type="AlphaFoldDB" id="A0A9W4SI29"/>
<reference evidence="1" key="1">
    <citation type="submission" date="2022-08" db="EMBL/GenBank/DDBJ databases">
        <authorList>
            <person name="Kallberg Y."/>
            <person name="Tangrot J."/>
            <person name="Rosling A."/>
        </authorList>
    </citation>
    <scope>NUCLEOTIDE SEQUENCE</scope>
    <source>
        <strain evidence="1">Wild A</strain>
    </source>
</reference>
<proteinExistence type="predicted"/>
<dbReference type="Proteomes" id="UP001153678">
    <property type="component" value="Unassembled WGS sequence"/>
</dbReference>
<evidence type="ECO:0000313" key="1">
    <source>
        <dbReference type="EMBL" id="CAI2170245.1"/>
    </source>
</evidence>
<gene>
    <name evidence="1" type="ORF">FWILDA_LOCUS4484</name>
</gene>
<keyword evidence="2" id="KW-1185">Reference proteome</keyword>
<evidence type="ECO:0000313" key="2">
    <source>
        <dbReference type="Proteomes" id="UP001153678"/>
    </source>
</evidence>
<protein>
    <submittedName>
        <fullName evidence="1">443_t:CDS:1</fullName>
    </submittedName>
</protein>
<dbReference type="OrthoDB" id="2130967at2759"/>